<name>A0ABV5W5D0_9BACL</name>
<evidence type="ECO:0008006" key="3">
    <source>
        <dbReference type="Google" id="ProtNLM"/>
    </source>
</evidence>
<dbReference type="Proteomes" id="UP001589619">
    <property type="component" value="Unassembled WGS sequence"/>
</dbReference>
<dbReference type="RefSeq" id="WP_344908841.1">
    <property type="nucleotide sequence ID" value="NZ_BAAAYO010000006.1"/>
</dbReference>
<proteinExistence type="predicted"/>
<dbReference type="EMBL" id="JBHMAG010000018">
    <property type="protein sequence ID" value="MFB9755778.1"/>
    <property type="molecule type" value="Genomic_DNA"/>
</dbReference>
<protein>
    <recommendedName>
        <fullName evidence="3">Polymer-forming cytoskeletal protein</fullName>
    </recommendedName>
</protein>
<sequence length="246" mass="26231">MDVRHNLHIMGSGGSGGGLFKNVKVNGEAQFDGDIDCLAFRCNGTSNVYGTLKSTSCGINGTLDITGGLDTGTAKINGKMEIEGNVKAREIKSFGETNIRGNVAGEEVELEGHFTINGHCEAEELHIKGIFRIDGLVNAGSVHLALHSRCEVKEIGGERIRIDRADGNVLKKLIGSFFLPSDFYEGTLAAETIEGDQIYVEHTTARVIRGGAVIIGPGCRIGRVEYKDRFENGSGSSVGECECIAP</sequence>
<evidence type="ECO:0000313" key="1">
    <source>
        <dbReference type="EMBL" id="MFB9755778.1"/>
    </source>
</evidence>
<comment type="caution">
    <text evidence="1">The sequence shown here is derived from an EMBL/GenBank/DDBJ whole genome shotgun (WGS) entry which is preliminary data.</text>
</comment>
<evidence type="ECO:0000313" key="2">
    <source>
        <dbReference type="Proteomes" id="UP001589619"/>
    </source>
</evidence>
<keyword evidence="2" id="KW-1185">Reference proteome</keyword>
<organism evidence="1 2">
    <name type="scientific">Paenibacillus hodogayensis</name>
    <dbReference type="NCBI Taxonomy" id="279208"/>
    <lineage>
        <taxon>Bacteria</taxon>
        <taxon>Bacillati</taxon>
        <taxon>Bacillota</taxon>
        <taxon>Bacilli</taxon>
        <taxon>Bacillales</taxon>
        <taxon>Paenibacillaceae</taxon>
        <taxon>Paenibacillus</taxon>
    </lineage>
</organism>
<accession>A0ABV5W5D0</accession>
<gene>
    <name evidence="1" type="ORF">ACFFNY_29710</name>
</gene>
<reference evidence="1 2" key="1">
    <citation type="submission" date="2024-09" db="EMBL/GenBank/DDBJ databases">
        <authorList>
            <person name="Sun Q."/>
            <person name="Mori K."/>
        </authorList>
    </citation>
    <scope>NUCLEOTIDE SEQUENCE [LARGE SCALE GENOMIC DNA]</scope>
    <source>
        <strain evidence="1 2">JCM 12520</strain>
    </source>
</reference>